<keyword evidence="2" id="KW-0408">Iron</keyword>
<keyword evidence="1" id="KW-0479">Metal-binding</keyword>
<dbReference type="InterPro" id="IPR008775">
    <property type="entry name" value="Phytyl_CoA_dOase-like"/>
</dbReference>
<dbReference type="EMBL" id="JAPXIC010000091">
    <property type="protein sequence ID" value="MCZ4720314.1"/>
    <property type="molecule type" value="Genomic_DNA"/>
</dbReference>
<dbReference type="RefSeq" id="WP_011945668.1">
    <property type="nucleotide sequence ID" value="NZ_BAZA01000196.1"/>
</dbReference>
<dbReference type="GO" id="GO:0005506">
    <property type="term" value="F:iron ion binding"/>
    <property type="evidence" value="ECO:0007669"/>
    <property type="project" value="UniProtKB-ARBA"/>
</dbReference>
<dbReference type="Proteomes" id="UP000254631">
    <property type="component" value="Unassembled WGS sequence"/>
</dbReference>
<reference evidence="4 5" key="1">
    <citation type="submission" date="2018-06" db="EMBL/GenBank/DDBJ databases">
        <authorList>
            <consortium name="Pathogen Informatics"/>
            <person name="Doyle S."/>
        </authorList>
    </citation>
    <scope>NUCLEOTIDE SEQUENCE [LARGE SCALE GENOMIC DNA]</scope>
    <source>
        <strain evidence="4 5">NCTC12000</strain>
    </source>
</reference>
<dbReference type="OMA" id="ITEREFY"/>
<evidence type="ECO:0000256" key="1">
    <source>
        <dbReference type="ARBA" id="ARBA00022723"/>
    </source>
</evidence>
<evidence type="ECO:0000313" key="3">
    <source>
        <dbReference type="EMBL" id="MCZ4720314.1"/>
    </source>
</evidence>
<sequence length="310" mass="36197">MDNLLNEKKLTIFTSNEIQDNLNRVLKNYEQNGIIGLNGYLNQANRISLLNELEIIQKDAEQDIVRYWNNKIIHFYSKDPLKPESVDREYVTEPYFQASSNKAHVFYEVIDNMRVVNRIGHGMHLINRYPMMQRAVYDSPVLLDLLKGIGFKKPICHLSVYIPKYPNGIGSEVKPHQESTFAFTEPQSVVVLWVALEDALIENACMYGVLGSNHWPLKWVSKVDRETKTRHFEQVHQLHIPDFMTEREFYTALEVKAGDALLFHGNFVHCSPMNTSKNSRKALSFQFIETYEVDYPETNWLYPPNKVYLY</sequence>
<dbReference type="Gene3D" id="2.60.120.620">
    <property type="entry name" value="q2cbj1_9rhob like domain"/>
    <property type="match status" value="1"/>
</dbReference>
<gene>
    <name evidence="3" type="primary">legD2</name>
    <name evidence="4" type="ORF">NCTC12000_00653</name>
    <name evidence="3" type="ORF">O6C86_13980</name>
</gene>
<dbReference type="Pfam" id="PF05721">
    <property type="entry name" value="PhyH"/>
    <property type="match status" value="1"/>
</dbReference>
<dbReference type="PANTHER" id="PTHR20883">
    <property type="entry name" value="PHYTANOYL-COA DIOXYGENASE DOMAIN CONTAINING 1"/>
    <property type="match status" value="1"/>
</dbReference>
<dbReference type="SUPFAM" id="SSF51197">
    <property type="entry name" value="Clavaminate synthase-like"/>
    <property type="match status" value="1"/>
</dbReference>
<dbReference type="PANTHER" id="PTHR20883:SF15">
    <property type="entry name" value="PHYTANOYL-COA DIOXYGENASE DOMAIN-CONTAINING PROTEIN 1"/>
    <property type="match status" value="1"/>
</dbReference>
<proteinExistence type="predicted"/>
<name>A0A378K4Z5_LEGPN</name>
<evidence type="ECO:0000256" key="2">
    <source>
        <dbReference type="ARBA" id="ARBA00023004"/>
    </source>
</evidence>
<evidence type="ECO:0000313" key="5">
    <source>
        <dbReference type="Proteomes" id="UP000254631"/>
    </source>
</evidence>
<accession>A0A378K4Z5</accession>
<dbReference type="AlphaFoldDB" id="A0A378K4Z5"/>
<dbReference type="GO" id="GO:0016706">
    <property type="term" value="F:2-oxoglutarate-dependent dioxygenase activity"/>
    <property type="evidence" value="ECO:0007669"/>
    <property type="project" value="UniProtKB-ARBA"/>
</dbReference>
<dbReference type="Proteomes" id="UP001071279">
    <property type="component" value="Unassembled WGS sequence"/>
</dbReference>
<protein>
    <submittedName>
        <fullName evidence="3">Dot/Icm T4SS effector LegD2</fullName>
    </submittedName>
    <submittedName>
        <fullName evidence="4">Phytanoyl-CoA dioxygenase</fullName>
    </submittedName>
</protein>
<reference evidence="3" key="2">
    <citation type="submission" date="2022-12" db="EMBL/GenBank/DDBJ databases">
        <title>Comparative genomics of Legionella pneumophila isolates from the West Bank and Germany support molecular epidemiology of Legionnaires disease.</title>
        <authorList>
            <person name="Zayed A.R."/>
            <person name="Bitar D.M."/>
            <person name="Steinert M."/>
            <person name="Lueck C."/>
            <person name="Brettar I."/>
            <person name="Hoefle M.G."/>
            <person name="Bunk B."/>
        </authorList>
    </citation>
    <scope>NUCLEOTIDE SEQUENCE</scope>
    <source>
        <strain evidence="3">H23</strain>
    </source>
</reference>
<evidence type="ECO:0000313" key="4">
    <source>
        <dbReference type="EMBL" id="STX78675.1"/>
    </source>
</evidence>
<keyword evidence="4" id="KW-0560">Oxidoreductase</keyword>
<dbReference type="EMBL" id="UGOL01000001">
    <property type="protein sequence ID" value="STX78675.1"/>
    <property type="molecule type" value="Genomic_DNA"/>
</dbReference>
<keyword evidence="4" id="KW-0223">Dioxygenase</keyword>
<organism evidence="4 5">
    <name type="scientific">Legionella pneumophila</name>
    <dbReference type="NCBI Taxonomy" id="446"/>
    <lineage>
        <taxon>Bacteria</taxon>
        <taxon>Pseudomonadati</taxon>
        <taxon>Pseudomonadota</taxon>
        <taxon>Gammaproteobacteria</taxon>
        <taxon>Legionellales</taxon>
        <taxon>Legionellaceae</taxon>
        <taxon>Legionella</taxon>
    </lineage>
</organism>